<dbReference type="Pfam" id="PF12099">
    <property type="entry name" value="DUF3575"/>
    <property type="match status" value="1"/>
</dbReference>
<evidence type="ECO:0000313" key="1">
    <source>
        <dbReference type="EMBL" id="MRY92744.1"/>
    </source>
</evidence>
<dbReference type="Proteomes" id="UP000461276">
    <property type="component" value="Unassembled WGS sequence"/>
</dbReference>
<comment type="caution">
    <text evidence="1">The sequence shown here is derived from an EMBL/GenBank/DDBJ whole genome shotgun (WGS) entry which is preliminary data.</text>
</comment>
<proteinExistence type="predicted"/>
<dbReference type="AlphaFoldDB" id="A0A3R6CVD5"/>
<dbReference type="SUPFAM" id="SSF103515">
    <property type="entry name" value="Autotransporter"/>
    <property type="match status" value="1"/>
</dbReference>
<gene>
    <name evidence="1" type="ORF">GKD67_05795</name>
</gene>
<sequence>MKKSIFFFFLLFSLQSFSQRVAIKNNLVYDALLTPNLSLEFSLGEKWTLDTQVGMNFFFYENDPTADGYKTRKWSHWLVQPEIRYWACERFNGWFLGLHAHGGQMNVGGINIPFILQNKHKEMKAHRYEGYFYGGGISAGYHWILSDRFSLEAALGIGYAHVRYDEFKCTACGQRTGKGGADYLGPTRAALSIIYILK</sequence>
<reference evidence="1 2" key="1">
    <citation type="journal article" date="2019" name="Nat. Med.">
        <title>A library of human gut bacterial isolates paired with longitudinal multiomics data enables mechanistic microbiome research.</title>
        <authorList>
            <person name="Poyet M."/>
            <person name="Groussin M."/>
            <person name="Gibbons S.M."/>
            <person name="Avila-Pacheco J."/>
            <person name="Jiang X."/>
            <person name="Kearney S.M."/>
            <person name="Perrotta A.R."/>
            <person name="Berdy B."/>
            <person name="Zhao S."/>
            <person name="Lieberman T.D."/>
            <person name="Swanson P.K."/>
            <person name="Smith M."/>
            <person name="Roesemann S."/>
            <person name="Alexander J.E."/>
            <person name="Rich S.A."/>
            <person name="Livny J."/>
            <person name="Vlamakis H."/>
            <person name="Clish C."/>
            <person name="Bullock K."/>
            <person name="Deik A."/>
            <person name="Scott J."/>
            <person name="Pierce K.A."/>
            <person name="Xavier R.J."/>
            <person name="Alm E.J."/>
        </authorList>
    </citation>
    <scope>NUCLEOTIDE SEQUENCE [LARGE SCALE GENOMIC DNA]</scope>
    <source>
        <strain evidence="1 2">BIOML-A9</strain>
    </source>
</reference>
<dbReference type="Gene3D" id="2.40.128.130">
    <property type="entry name" value="Autotransporter beta-domain"/>
    <property type="match status" value="1"/>
</dbReference>
<name>A0A3R6CVD5_PARDI</name>
<evidence type="ECO:0000313" key="2">
    <source>
        <dbReference type="Proteomes" id="UP000461276"/>
    </source>
</evidence>
<dbReference type="RefSeq" id="WP_009274840.1">
    <property type="nucleotide sequence ID" value="NZ_CAXSUO010000028.1"/>
</dbReference>
<dbReference type="InterPro" id="IPR036709">
    <property type="entry name" value="Autotransporte_beta_dom_sf"/>
</dbReference>
<accession>A0A3R6CVD5</accession>
<dbReference type="InterPro" id="IPR021958">
    <property type="entry name" value="DUF3575"/>
</dbReference>
<dbReference type="EMBL" id="WKMY01000002">
    <property type="protein sequence ID" value="MRY92744.1"/>
    <property type="molecule type" value="Genomic_DNA"/>
</dbReference>
<protein>
    <submittedName>
        <fullName evidence="1">DUF3575 domain-containing protein</fullName>
    </submittedName>
</protein>
<organism evidence="1 2">
    <name type="scientific">Parabacteroides distasonis</name>
    <dbReference type="NCBI Taxonomy" id="823"/>
    <lineage>
        <taxon>Bacteria</taxon>
        <taxon>Pseudomonadati</taxon>
        <taxon>Bacteroidota</taxon>
        <taxon>Bacteroidia</taxon>
        <taxon>Bacteroidales</taxon>
        <taxon>Tannerellaceae</taxon>
        <taxon>Parabacteroides</taxon>
    </lineage>
</organism>